<evidence type="ECO:0008006" key="3">
    <source>
        <dbReference type="Google" id="ProtNLM"/>
    </source>
</evidence>
<name>A0ABU0UV06_ACIBI</name>
<proteinExistence type="predicted"/>
<comment type="caution">
    <text evidence="1">The sequence shown here is derived from an EMBL/GenBank/DDBJ whole genome shotgun (WGS) entry which is preliminary data.</text>
</comment>
<accession>A0ABU0UV06</accession>
<keyword evidence="2" id="KW-1185">Reference proteome</keyword>
<dbReference type="Proteomes" id="UP001233360">
    <property type="component" value="Unassembled WGS sequence"/>
</dbReference>
<dbReference type="RefSeq" id="WP_307002897.1">
    <property type="nucleotide sequence ID" value="NZ_JAUTBK010000002.1"/>
</dbReference>
<evidence type="ECO:0000313" key="2">
    <source>
        <dbReference type="Proteomes" id="UP001233360"/>
    </source>
</evidence>
<gene>
    <name evidence="1" type="ORF">QE380_001312</name>
</gene>
<reference evidence="1 2" key="1">
    <citation type="submission" date="2023-07" db="EMBL/GenBank/DDBJ databases">
        <title>Functional and genomic diversity of the sorghum phyllosphere microbiome.</title>
        <authorList>
            <person name="Shade A."/>
        </authorList>
    </citation>
    <scope>NUCLEOTIDE SEQUENCE [LARGE SCALE GENOMIC DNA]</scope>
    <source>
        <strain evidence="1 2">SORGH_AS_0887</strain>
    </source>
</reference>
<evidence type="ECO:0000313" key="1">
    <source>
        <dbReference type="EMBL" id="MDQ1208389.1"/>
    </source>
</evidence>
<protein>
    <recommendedName>
        <fullName evidence="3">Lipoprotein</fullName>
    </recommendedName>
</protein>
<dbReference type="EMBL" id="JAUTBK010000002">
    <property type="protein sequence ID" value="MDQ1208389.1"/>
    <property type="molecule type" value="Genomic_DNA"/>
</dbReference>
<dbReference type="PROSITE" id="PS51257">
    <property type="entry name" value="PROKAR_LIPOPROTEIN"/>
    <property type="match status" value="1"/>
</dbReference>
<sequence>MMKKLSYLTITFSLAMLTGCGGGGSGDSSSASQGNSANGNNELKCDRGILLNSNLTAKSIFDEHLYILNYLNIEDESSGHIEIKKTGIYGEEIENNGQMLYSNYTPIYNLSLEEIESNTKTRPKDYTLNSSGLSTINFYQKQNNGWPFGYLTASDNLKLSLASFNDNCNFTTNKIDYSFEAIDVSGKKLKDILPGNILTNSPKPNDYIYIDRQIGNILKRNEEALNNLLNSDISFPQGAIIYVPKSAIYSENQFTFSKDDQTQYLTLDEWFDNVYGKTSYKYKKDKVGGLNVIYSVDSNNNAAFSFGADPAIEKDGKIYDGEWYIKGDVLSSDYGIPSKDGFDNNDSSGEHTLFNKVSYNFISTEIQKYYK</sequence>
<organism evidence="1 2">
    <name type="scientific">Acinetobacter baylyi</name>
    <dbReference type="NCBI Taxonomy" id="202950"/>
    <lineage>
        <taxon>Bacteria</taxon>
        <taxon>Pseudomonadati</taxon>
        <taxon>Pseudomonadota</taxon>
        <taxon>Gammaproteobacteria</taxon>
        <taxon>Moraxellales</taxon>
        <taxon>Moraxellaceae</taxon>
        <taxon>Acinetobacter</taxon>
    </lineage>
</organism>